<evidence type="ECO:0000313" key="3">
    <source>
        <dbReference type="Proteomes" id="UP000016900"/>
    </source>
</evidence>
<dbReference type="InterPro" id="IPR001173">
    <property type="entry name" value="Glyco_trans_2-like"/>
</dbReference>
<dbReference type="KEGG" id="pck:BMSBPS_0554"/>
<dbReference type="RefSeq" id="WP_022564078.1">
    <property type="nucleotide sequence ID" value="NZ_CP010907.1"/>
</dbReference>
<dbReference type="STRING" id="1235990.BMSBPS_0554"/>
<evidence type="ECO:0000256" key="1">
    <source>
        <dbReference type="ARBA" id="ARBA00038494"/>
    </source>
</evidence>
<dbReference type="SUPFAM" id="SSF53448">
    <property type="entry name" value="Nucleotide-diphospho-sugar transferases"/>
    <property type="match status" value="1"/>
</dbReference>
<dbReference type="EMBL" id="AP012554">
    <property type="protein sequence ID" value="BAO00059.1"/>
    <property type="molecule type" value="Genomic_DNA"/>
</dbReference>
<dbReference type="Proteomes" id="UP000016900">
    <property type="component" value="Chromosome"/>
</dbReference>
<dbReference type="OrthoDB" id="9815923at2"/>
<dbReference type="PATRIC" id="fig|1235990.3.peg.87"/>
<dbReference type="eggNOG" id="COG0463">
    <property type="taxonomic scope" value="Bacteria"/>
</dbReference>
<dbReference type="AlphaFoldDB" id="U3U731"/>
<name>U3U731_9GAMM</name>
<accession>U3U731</accession>
<dbReference type="PANTHER" id="PTHR43630">
    <property type="entry name" value="POLY-BETA-1,6-N-ACETYL-D-GLUCOSAMINE SYNTHASE"/>
    <property type="match status" value="1"/>
</dbReference>
<reference evidence="2 3" key="1">
    <citation type="submission" date="2012-10" db="EMBL/GenBank/DDBJ databases">
        <title>Genome sequence of the symbiont of the pentatomidae stink bug Halyomorpha halys.</title>
        <authorList>
            <person name="Kobayashi H."/>
            <person name="Fujii-Muramatsu R."/>
            <person name="Takeishi K."/>
            <person name="Noda H."/>
        </authorList>
    </citation>
    <scope>NUCLEOTIDE SEQUENCE [LARGE SCALE GENOMIC DNA]</scope>
</reference>
<keyword evidence="3" id="KW-1185">Reference proteome</keyword>
<gene>
    <name evidence="2" type="primary">kdtX</name>
    <name evidence="2" type="ORF">HHS_00890</name>
</gene>
<protein>
    <submittedName>
        <fullName evidence="2">KdtX protein</fullName>
    </submittedName>
</protein>
<evidence type="ECO:0000313" key="2">
    <source>
        <dbReference type="EMBL" id="BAO00059.1"/>
    </source>
</evidence>
<proteinExistence type="inferred from homology"/>
<dbReference type="Pfam" id="PF00535">
    <property type="entry name" value="Glycos_transf_2"/>
    <property type="match status" value="1"/>
</dbReference>
<dbReference type="PANTHER" id="PTHR43630:SF2">
    <property type="entry name" value="GLYCOSYLTRANSFERASE"/>
    <property type="match status" value="1"/>
</dbReference>
<dbReference type="Gene3D" id="3.90.550.10">
    <property type="entry name" value="Spore Coat Polysaccharide Biosynthesis Protein SpsA, Chain A"/>
    <property type="match status" value="1"/>
</dbReference>
<organism evidence="2 3">
    <name type="scientific">Candidatus Pantoea carbekii</name>
    <dbReference type="NCBI Taxonomy" id="1235990"/>
    <lineage>
        <taxon>Bacteria</taxon>
        <taxon>Pseudomonadati</taxon>
        <taxon>Pseudomonadota</taxon>
        <taxon>Gammaproteobacteria</taxon>
        <taxon>Enterobacterales</taxon>
        <taxon>Erwiniaceae</taxon>
        <taxon>Pantoea</taxon>
    </lineage>
</organism>
<dbReference type="InterPro" id="IPR029044">
    <property type="entry name" value="Nucleotide-diphossugar_trans"/>
</dbReference>
<comment type="similarity">
    <text evidence="1">Belongs to the glycosyltransferase 2 family. WaaE/KdtX subfamily.</text>
</comment>
<sequence length="255" mass="29467">MLQRQSLSIVIITKNESELLTETLDSVYWADEIILLDSGSSDATIKIASKYGVQIYESKNWMGFGKQRQLAQSFSTGDMILMLDADERITPELRHMIQKILEEPASEKVYSFKRSNLFLGRFMRYSGWYPDRVIRLYPRKLCYNENLVHESLNTQGAPIIALSGELKHLTCRDIIVFQHKQLNYAQAWAEGQFQRGRSCSIFSIFTHTISGFLKTILLQRAFLDGKYGWILAVVKAQYTFNKYLALWALHNTSRS</sequence>
<dbReference type="KEGG" id="hhs:HHS_00890"/>
<dbReference type="CDD" id="cd02511">
    <property type="entry name" value="Beta4Glucosyltransferase"/>
    <property type="match status" value="1"/>
</dbReference>